<dbReference type="AlphaFoldDB" id="A0A0A1GRX5"/>
<gene>
    <name evidence="1" type="ORF">LOOC260_101420</name>
</gene>
<dbReference type="EMBL" id="AP014680">
    <property type="protein sequence ID" value="BAP84720.1"/>
    <property type="molecule type" value="Genomic_DNA"/>
</dbReference>
<sequence>MLDVFTMLKMINVNHRHVANSQIVVTDENGKPNSLLTDLIRDVVSSINIFIDIKDVYSVDELIAAFSNHTPLPDDVLDEYKKILNQTILGINFATKKNQIELIFGRTM</sequence>
<organism evidence="1 2">
    <name type="scientific">Paucilactobacillus hokkaidonensis JCM 18461</name>
    <dbReference type="NCBI Taxonomy" id="1291742"/>
    <lineage>
        <taxon>Bacteria</taxon>
        <taxon>Bacillati</taxon>
        <taxon>Bacillota</taxon>
        <taxon>Bacilli</taxon>
        <taxon>Lactobacillales</taxon>
        <taxon>Lactobacillaceae</taxon>
        <taxon>Paucilactobacillus</taxon>
    </lineage>
</organism>
<name>A0A0A1GRX5_9LACO</name>
<dbReference type="HOGENOM" id="CLU_174713_0_0_9"/>
<reference evidence="1 2" key="1">
    <citation type="submission" date="2014-11" db="EMBL/GenBank/DDBJ databases">
        <title>Complete genome sequence and analysis of Lactobacillus hokkaidonensis LOOC260T.</title>
        <authorList>
            <person name="Tanizawa Y."/>
            <person name="Tohno M."/>
            <person name="Kaminuma E."/>
            <person name="Nakamura Y."/>
            <person name="Arita M."/>
        </authorList>
    </citation>
    <scope>NUCLEOTIDE SEQUENCE [LARGE SCALE GENOMIC DNA]</scope>
    <source>
        <strain evidence="1 2">LOOC260</strain>
    </source>
</reference>
<evidence type="ECO:0000313" key="2">
    <source>
        <dbReference type="Proteomes" id="UP000031620"/>
    </source>
</evidence>
<dbReference type="KEGG" id="lho:LOOC260_101420"/>
<proteinExistence type="predicted"/>
<accession>A0A0A1GRX5</accession>
<evidence type="ECO:0000313" key="1">
    <source>
        <dbReference type="EMBL" id="BAP84720.1"/>
    </source>
</evidence>
<dbReference type="RefSeq" id="WP_041092155.1">
    <property type="nucleotide sequence ID" value="NZ_AP014680.1"/>
</dbReference>
<protein>
    <submittedName>
        <fullName evidence="1">Uncharacterized protein</fullName>
    </submittedName>
</protein>
<dbReference type="STRING" id="1291742.LOOC260_101420"/>
<dbReference type="Proteomes" id="UP000031620">
    <property type="component" value="Chromosome"/>
</dbReference>